<keyword evidence="1 3" id="KW-0597">Phosphoprotein</keyword>
<dbReference type="GO" id="GO:0000160">
    <property type="term" value="P:phosphorelay signal transduction system"/>
    <property type="evidence" value="ECO:0007669"/>
    <property type="project" value="UniProtKB-KW"/>
</dbReference>
<dbReference type="GO" id="GO:0004672">
    <property type="term" value="F:protein kinase activity"/>
    <property type="evidence" value="ECO:0007669"/>
    <property type="project" value="UniProtKB-ARBA"/>
</dbReference>
<dbReference type="PANTHER" id="PTHR44591">
    <property type="entry name" value="STRESS RESPONSE REGULATOR PROTEIN 1"/>
    <property type="match status" value="1"/>
</dbReference>
<proteinExistence type="predicted"/>
<dbReference type="PROSITE" id="PS50110">
    <property type="entry name" value="RESPONSE_REGULATORY"/>
    <property type="match status" value="1"/>
</dbReference>
<dbReference type="EMBL" id="LDJL01000004">
    <property type="protein sequence ID" value="KRG70872.1"/>
    <property type="molecule type" value="Genomic_DNA"/>
</dbReference>
<evidence type="ECO:0000313" key="5">
    <source>
        <dbReference type="EMBL" id="KRG70872.1"/>
    </source>
</evidence>
<dbReference type="Gene3D" id="3.40.50.2300">
    <property type="match status" value="1"/>
</dbReference>
<feature type="modified residue" description="4-aspartylphosphate" evidence="3">
    <location>
        <position position="57"/>
    </location>
</feature>
<evidence type="ECO:0000313" key="6">
    <source>
        <dbReference type="Proteomes" id="UP000052052"/>
    </source>
</evidence>
<name>A0A0R0D0F0_9GAMM</name>
<dbReference type="InterPro" id="IPR050595">
    <property type="entry name" value="Bact_response_regulator"/>
</dbReference>
<evidence type="ECO:0000256" key="3">
    <source>
        <dbReference type="PROSITE-ProRule" id="PRU00169"/>
    </source>
</evidence>
<organism evidence="5 6">
    <name type="scientific">Pseudoxanthomonas dokdonensis</name>
    <dbReference type="NCBI Taxonomy" id="344882"/>
    <lineage>
        <taxon>Bacteria</taxon>
        <taxon>Pseudomonadati</taxon>
        <taxon>Pseudomonadota</taxon>
        <taxon>Gammaproteobacteria</taxon>
        <taxon>Lysobacterales</taxon>
        <taxon>Lysobacteraceae</taxon>
        <taxon>Pseudoxanthomonas</taxon>
    </lineage>
</organism>
<dbReference type="SUPFAM" id="SSF52172">
    <property type="entry name" value="CheY-like"/>
    <property type="match status" value="1"/>
</dbReference>
<dbReference type="AlphaFoldDB" id="A0A0R0D0F0"/>
<sequence length="269" mass="28057">MTHAADARPHLLLIEDDPTSQRFMATVLEAIPARVSIAGSYTEALLQGTGHDLWLIDVNLPDGRGDELLAALRVNAADTPAIAHTADASADMRERMLAAGFNEVLVKPMAATQLRNAARQALFASFRQSAPVEVPAALPSSLPDWDDDAALRALGGQLDNLKALRGLFLGELRVTAAAVEQAVAESKTGEPGPAARPPMASSNAAAMAAGNHTVAADQRLRDHLHRLKASCGYVGAARLAAAVEGLRQQPASAEALAGFQDAVANLLSA</sequence>
<dbReference type="PANTHER" id="PTHR44591:SF21">
    <property type="entry name" value="TWO-COMPONENT RESPONSE REGULATOR"/>
    <property type="match status" value="1"/>
</dbReference>
<evidence type="ECO:0000256" key="2">
    <source>
        <dbReference type="ARBA" id="ARBA00023012"/>
    </source>
</evidence>
<dbReference type="Proteomes" id="UP000052052">
    <property type="component" value="Unassembled WGS sequence"/>
</dbReference>
<accession>A0A0R0D0F0</accession>
<dbReference type="STRING" id="344882.ABB29_03240"/>
<evidence type="ECO:0000259" key="4">
    <source>
        <dbReference type="PROSITE" id="PS50110"/>
    </source>
</evidence>
<protein>
    <recommendedName>
        <fullName evidence="4">Response regulatory domain-containing protein</fullName>
    </recommendedName>
</protein>
<dbReference type="Pfam" id="PF00072">
    <property type="entry name" value="Response_reg"/>
    <property type="match status" value="1"/>
</dbReference>
<dbReference type="Gene3D" id="1.20.120.160">
    <property type="entry name" value="HPT domain"/>
    <property type="match status" value="1"/>
</dbReference>
<dbReference type="InterPro" id="IPR001789">
    <property type="entry name" value="Sig_transdc_resp-reg_receiver"/>
</dbReference>
<dbReference type="CDD" id="cd00156">
    <property type="entry name" value="REC"/>
    <property type="match status" value="1"/>
</dbReference>
<evidence type="ECO:0000256" key="1">
    <source>
        <dbReference type="ARBA" id="ARBA00022553"/>
    </source>
</evidence>
<comment type="caution">
    <text evidence="5">The sequence shown here is derived from an EMBL/GenBank/DDBJ whole genome shotgun (WGS) entry which is preliminary data.</text>
</comment>
<keyword evidence="2" id="KW-0902">Two-component regulatory system</keyword>
<feature type="domain" description="Response regulatory" evidence="4">
    <location>
        <begin position="10"/>
        <end position="122"/>
    </location>
</feature>
<dbReference type="InterPro" id="IPR011006">
    <property type="entry name" value="CheY-like_superfamily"/>
</dbReference>
<reference evidence="5 6" key="1">
    <citation type="submission" date="2015-05" db="EMBL/GenBank/DDBJ databases">
        <title>Genome sequencing and analysis of members of genus Stenotrophomonas.</title>
        <authorList>
            <person name="Patil P.P."/>
            <person name="Midha S."/>
            <person name="Patil P.B."/>
        </authorList>
    </citation>
    <scope>NUCLEOTIDE SEQUENCE [LARGE SCALE GENOMIC DNA]</scope>
    <source>
        <strain evidence="5 6">DSM 21858</strain>
    </source>
</reference>
<dbReference type="SUPFAM" id="SSF47226">
    <property type="entry name" value="Histidine-containing phosphotransfer domain, HPT domain"/>
    <property type="match status" value="1"/>
</dbReference>
<dbReference type="Pfam" id="PF01627">
    <property type="entry name" value="Hpt"/>
    <property type="match status" value="1"/>
</dbReference>
<dbReference type="InterPro" id="IPR008207">
    <property type="entry name" value="Sig_transdc_His_kin_Hpt_dom"/>
</dbReference>
<dbReference type="PATRIC" id="fig|344882.3.peg.1977"/>
<gene>
    <name evidence="5" type="ORF">ABB29_03240</name>
</gene>
<keyword evidence="6" id="KW-1185">Reference proteome</keyword>
<dbReference type="InterPro" id="IPR036641">
    <property type="entry name" value="HPT_dom_sf"/>
</dbReference>
<dbReference type="SMART" id="SM00448">
    <property type="entry name" value="REC"/>
    <property type="match status" value="1"/>
</dbReference>